<dbReference type="InterPro" id="IPR021409">
    <property type="entry name" value="DUF3047"/>
</dbReference>
<accession>A0ABU8XIQ1</accession>
<evidence type="ECO:0000256" key="1">
    <source>
        <dbReference type="SAM" id="SignalP"/>
    </source>
</evidence>
<feature type="chain" id="PRO_5047377962" evidence="1">
    <location>
        <begin position="34"/>
        <end position="273"/>
    </location>
</feature>
<feature type="signal peptide" evidence="1">
    <location>
        <begin position="1"/>
        <end position="33"/>
    </location>
</feature>
<protein>
    <submittedName>
        <fullName evidence="2">DUF3047 domain-containing protein</fullName>
    </submittedName>
</protein>
<sequence length="273" mass="29355">MFSKEGSSGFPLPSALALAMALCLAGWAGLAQAEESIRAFSNATGEQPPAPWHFSGLPNKVPTKFEVVQQGSQRVLKVDSDKSYGTLVHRTLVPLQRDPTLTWRWRVEQFVQGTDLHAKAGDDSAAKLCVFFNLPSDKLSISDRTQLKLARAVSGEDVPTETLCYVWDAKEPKGSLFVNAFTNRMQMLVLESGPTTAAGGWVAEKRNVLEDWRRAFGREAGTVVPDVVAVAVAADSDNTQGHGLSFFSDIDLRANAAPELVGAKPAAAPGTTE</sequence>
<dbReference type="EMBL" id="JBBKZS010000027">
    <property type="protein sequence ID" value="MEJ8859356.1"/>
    <property type="molecule type" value="Genomic_DNA"/>
</dbReference>
<dbReference type="Proteomes" id="UP001367030">
    <property type="component" value="Unassembled WGS sequence"/>
</dbReference>
<evidence type="ECO:0000313" key="2">
    <source>
        <dbReference type="EMBL" id="MEJ8859356.1"/>
    </source>
</evidence>
<dbReference type="Pfam" id="PF11249">
    <property type="entry name" value="DUF3047"/>
    <property type="match status" value="1"/>
</dbReference>
<organism evidence="2 3">
    <name type="scientific">Variovorax robiniae</name>
    <dbReference type="NCBI Taxonomy" id="1836199"/>
    <lineage>
        <taxon>Bacteria</taxon>
        <taxon>Pseudomonadati</taxon>
        <taxon>Pseudomonadota</taxon>
        <taxon>Betaproteobacteria</taxon>
        <taxon>Burkholderiales</taxon>
        <taxon>Comamonadaceae</taxon>
        <taxon>Variovorax</taxon>
    </lineage>
</organism>
<keyword evidence="3" id="KW-1185">Reference proteome</keyword>
<keyword evidence="1" id="KW-0732">Signal</keyword>
<evidence type="ECO:0000313" key="3">
    <source>
        <dbReference type="Proteomes" id="UP001367030"/>
    </source>
</evidence>
<reference evidence="2 3" key="1">
    <citation type="submission" date="2024-03" db="EMBL/GenBank/DDBJ databases">
        <title>Novel species of the genus Variovorax.</title>
        <authorList>
            <person name="Liu Q."/>
            <person name="Xin Y.-H."/>
        </authorList>
    </citation>
    <scope>NUCLEOTIDE SEQUENCE [LARGE SCALE GENOMIC DNA]</scope>
    <source>
        <strain evidence="2 3">KACC 18901</strain>
    </source>
</reference>
<proteinExistence type="predicted"/>
<name>A0ABU8XIQ1_9BURK</name>
<comment type="caution">
    <text evidence="2">The sequence shown here is derived from an EMBL/GenBank/DDBJ whole genome shotgun (WGS) entry which is preliminary data.</text>
</comment>
<gene>
    <name evidence="2" type="ORF">WKW79_32640</name>
</gene>
<dbReference type="RefSeq" id="WP_340339394.1">
    <property type="nucleotide sequence ID" value="NZ_JBBKZS010000027.1"/>
</dbReference>